<name>A0A8B7ZS10_ACAPL</name>
<dbReference type="InterPro" id="IPR013507">
    <property type="entry name" value="DNA_mismatch_S5_2-like"/>
</dbReference>
<comment type="similarity">
    <text evidence="1">Belongs to the DNA mismatch repair MutL/HexB family.</text>
</comment>
<accession>A0A8B7ZS10</accession>
<dbReference type="NCBIfam" id="TIGR00585">
    <property type="entry name" value="mutl"/>
    <property type="match status" value="1"/>
</dbReference>
<feature type="region of interest" description="Disordered" evidence="3">
    <location>
        <begin position="1354"/>
        <end position="1376"/>
    </location>
</feature>
<dbReference type="SUPFAM" id="SSF54211">
    <property type="entry name" value="Ribosomal protein S5 domain 2-like"/>
    <property type="match status" value="1"/>
</dbReference>
<dbReference type="InterPro" id="IPR002099">
    <property type="entry name" value="MutL/Mlh/PMS"/>
</dbReference>
<gene>
    <name evidence="7 8 9" type="primary">LOC110988541</name>
</gene>
<protein>
    <submittedName>
        <fullName evidence="7 8">DNA mismatch repair protein Mlh3-like isoform X1</fullName>
    </submittedName>
</protein>
<sequence>MIRLLPQEMRSCFRSGIAIPSIVQCVEELVLNAVDAQATCIAVRVDIPNCRIQVVDNGKGLSKEDFELIGHRYATSKCRQLSDPDDLRYFGFRGESLASIIHISRMLEIVSRAKRCDITLSKLFHDSKSEVFETPAKRPSVGTTVTVHGIFHRMPVRRKITSDSLDYGRVCQSIESLALIHPHVSFSLRDDSTGTKSIQTYVTSSVINTFRCLFGQSQAKGLKEVTYQCGTFSLSGYMSVEGHHNKSLQFIYVNSRLVVKTRLHKAINYLLRKSLITHYRPVIASTEMSPTELSNSPCSATNLYGVFVLNIKCPLSEFDICLEPSKSWVEFKEWSEILNCIEQLVDRFLTRENLTMKKNVEKCTTSLGDNSNLMLRNDYSHDKDLENPQVAKWGGCNSVSQKYGKGISASSRNNTLQSLTVRRPPCKFACESASNVFPKKTSSNCVCHKDLETLVSEAKENSKVQVVLDQISSEEDVAKDKPASEEKEIFSFDSCDAEHPSKKKPGECEKKKNLAVRQPFLTSASIDTCMMYFARTDHLLNECKTEAKQQMSIGDSDCNAVSTEVNVKPELKVEMQSEESKDVLGMSCLSEYKENSQKLSRGPRALCIQCEGCDICDQVSPPGTGEVSQTCDLKNKRSCKVECTKLLFDKTSSVQQEGSKRAEQIDFLENCLLDVQVNNGDTSSTSQEQNKSEVYDCLLSTSRTRTPHKLENVNKRLTWNHKTSLDSSSSSDVLGCDSECDNMVSNSNLLIKKDKIHDYLPLLESPSLESKDNVRKESQINEKDVHVHQEITDVKPTQHVIYLKSVTADGKHNIANGTSSSPCQSVNVHASSLQMFKKSIQGNCPPDLTLRKDNNGASTSEFTSKWTEVQIQSGNTTSVPRLLKRRFTHGFIMHENDAAKKSLTNQQILMQVPVHRVSGIDPADCGNALVKNSNMENVENEKTPHFYTSAKKPRIDNENARWFPDNFESLQAAETIEAFYAPQNHGVNAQDQAYVEASELKLEEKEWKDTEHDGTLQRPNLKRLKQSPVTLVSIASDVEIQNGVVINRDQESKILEKTVHEPLMQSFATSDDFIQPLERLLQPIAFTKNSVLEKDVPAACVKDPTSLSAGTHKDKQLGKPADTNTVDSSWLTSVANSHIGMDFLSLSAEIDDGLDALPMETQEKEFISDAEILFKRAGTPCCSNHVEEKTLRATQLSPSCAQTHSVAALETIFSRSCCQEIPRNHQDTSSGNLPAPVVHLLGPDIRKLKEKKLLDLTQSDSTCVIPHNEAIVCLDDASHELTKQGLPEGPICGDNESGHATEFENAPFEYLTSNSDTNFSASVLDKTLVKQCHMEEGPTQYVCESVLVTNNHDGNPVNAKEYSKRRNDTQSEEIQRESVTTLSTNACCFDHSLKSVSSLDGNTTICPSAHVYTFCKKRTSKCSANMRKQVEVDLRTGNCHLERSHGDNLRSLEDAISQEETVDIGYHQCPVIRPIERYGKMDQVLDNWTNPMFSSLETDITDAQSAHLPQNCVRMWDTFHPYKFPKTVFQGVKVLGQVDNKFIACMGYIDENKAAEPNLLLMIDQHAAHERVRLEQLVSDIFEAPVVDAEDCQDGIAKQSQLKSSAVIPPVVLILAHKELQLLQSSTSKLKRLGISYRIVDGDGANETEGSVEITRLPSCLVEREAEELSRSRQPVATSVIQALLEEYLQELQRTAGASAVLPKTITNILKSQACHGAIKFGEPLNHCECSSLISQLSQCDLPFQCAHGRPSVIPLLDFRLLSSSHHDKVHECKPRLWHLHKVE</sequence>
<dbReference type="RefSeq" id="XP_022107854.1">
    <property type="nucleotide sequence ID" value="XM_022252162.1"/>
</dbReference>
<dbReference type="GO" id="GO:0140664">
    <property type="term" value="F:ATP-dependent DNA damage sensor activity"/>
    <property type="evidence" value="ECO:0007669"/>
    <property type="project" value="InterPro"/>
</dbReference>
<evidence type="ECO:0000259" key="5">
    <source>
        <dbReference type="SMART" id="SM01340"/>
    </source>
</evidence>
<keyword evidence="2" id="KW-0227">DNA damage</keyword>
<dbReference type="SUPFAM" id="SSF55874">
    <property type="entry name" value="ATPase domain of HSP90 chaperone/DNA topoisomerase II/histidine kinase"/>
    <property type="match status" value="1"/>
</dbReference>
<dbReference type="InterPro" id="IPR042120">
    <property type="entry name" value="MutL_C_dimsub"/>
</dbReference>
<evidence type="ECO:0000259" key="4">
    <source>
        <dbReference type="SMART" id="SM00853"/>
    </source>
</evidence>
<evidence type="ECO:0000313" key="8">
    <source>
        <dbReference type="RefSeq" id="XP_022107853.1"/>
    </source>
</evidence>
<dbReference type="SMART" id="SM00853">
    <property type="entry name" value="MutL_C"/>
    <property type="match status" value="1"/>
</dbReference>
<dbReference type="GO" id="GO:0030983">
    <property type="term" value="F:mismatched DNA binding"/>
    <property type="evidence" value="ECO:0007669"/>
    <property type="project" value="InterPro"/>
</dbReference>
<feature type="domain" description="MutL C-terminal dimerisation" evidence="4">
    <location>
        <begin position="1534"/>
        <end position="1725"/>
    </location>
</feature>
<dbReference type="OMA" id="CADLIRC"/>
<dbReference type="Gene3D" id="3.30.230.10">
    <property type="match status" value="1"/>
</dbReference>
<dbReference type="GO" id="GO:0005524">
    <property type="term" value="F:ATP binding"/>
    <property type="evidence" value="ECO:0007669"/>
    <property type="project" value="InterPro"/>
</dbReference>
<proteinExistence type="inferred from homology"/>
<dbReference type="RefSeq" id="XP_022107853.1">
    <property type="nucleotide sequence ID" value="XM_022252161.1"/>
</dbReference>
<evidence type="ECO:0000313" key="6">
    <source>
        <dbReference type="Proteomes" id="UP000694845"/>
    </source>
</evidence>
<dbReference type="InterPro" id="IPR014721">
    <property type="entry name" value="Ribsml_uS5_D2-typ_fold_subgr"/>
</dbReference>
<dbReference type="InterPro" id="IPR014790">
    <property type="entry name" value="MutL_C"/>
</dbReference>
<dbReference type="PANTHER" id="PTHR10073:SF47">
    <property type="entry name" value="DNA MISMATCH REPAIR PROTEIN MLH3"/>
    <property type="match status" value="1"/>
</dbReference>
<organism evidence="6 7">
    <name type="scientific">Acanthaster planci</name>
    <name type="common">Crown-of-thorns starfish</name>
    <dbReference type="NCBI Taxonomy" id="133434"/>
    <lineage>
        <taxon>Eukaryota</taxon>
        <taxon>Metazoa</taxon>
        <taxon>Echinodermata</taxon>
        <taxon>Eleutherozoa</taxon>
        <taxon>Asterozoa</taxon>
        <taxon>Asteroidea</taxon>
        <taxon>Valvatacea</taxon>
        <taxon>Valvatida</taxon>
        <taxon>Acanthasteridae</taxon>
        <taxon>Acanthaster</taxon>
    </lineage>
</organism>
<dbReference type="RefSeq" id="XP_022107852.1">
    <property type="nucleotide sequence ID" value="XM_022252160.1"/>
</dbReference>
<dbReference type="InterPro" id="IPR037198">
    <property type="entry name" value="MutL_C_sf"/>
</dbReference>
<feature type="domain" description="DNA mismatch repair protein S5" evidence="5">
    <location>
        <begin position="210"/>
        <end position="350"/>
    </location>
</feature>
<evidence type="ECO:0000256" key="3">
    <source>
        <dbReference type="SAM" id="MobiDB-lite"/>
    </source>
</evidence>
<dbReference type="InterPro" id="IPR042121">
    <property type="entry name" value="MutL_C_regsub"/>
</dbReference>
<dbReference type="Gene3D" id="3.30.1540.20">
    <property type="entry name" value="MutL, C-terminal domain, dimerisation subdomain"/>
    <property type="match status" value="1"/>
</dbReference>
<dbReference type="SMART" id="SM01340">
    <property type="entry name" value="DNA_mis_repair"/>
    <property type="match status" value="1"/>
</dbReference>
<keyword evidence="6" id="KW-1185">Reference proteome</keyword>
<evidence type="ECO:0000313" key="9">
    <source>
        <dbReference type="RefSeq" id="XP_022107854.1"/>
    </source>
</evidence>
<evidence type="ECO:0000313" key="7">
    <source>
        <dbReference type="RefSeq" id="XP_022107852.1"/>
    </source>
</evidence>
<dbReference type="Pfam" id="PF08676">
    <property type="entry name" value="MutL_C"/>
    <property type="match status" value="1"/>
</dbReference>
<dbReference type="SUPFAM" id="SSF118116">
    <property type="entry name" value="DNA mismatch repair protein MutL"/>
    <property type="match status" value="1"/>
</dbReference>
<dbReference type="Proteomes" id="UP000694845">
    <property type="component" value="Unplaced"/>
</dbReference>
<dbReference type="InterPro" id="IPR038973">
    <property type="entry name" value="MutL/Mlh/Pms-like"/>
</dbReference>
<dbReference type="Gene3D" id="3.30.565.10">
    <property type="entry name" value="Histidine kinase-like ATPase, C-terminal domain"/>
    <property type="match status" value="1"/>
</dbReference>
<reference evidence="7 8" key="1">
    <citation type="submission" date="2025-04" db="UniProtKB">
        <authorList>
            <consortium name="RefSeq"/>
        </authorList>
    </citation>
    <scope>IDENTIFICATION</scope>
</reference>
<dbReference type="Pfam" id="PF01119">
    <property type="entry name" value="DNA_mis_repair"/>
    <property type="match status" value="1"/>
</dbReference>
<dbReference type="OrthoDB" id="429932at2759"/>
<dbReference type="GO" id="GO:0006298">
    <property type="term" value="P:mismatch repair"/>
    <property type="evidence" value="ECO:0007669"/>
    <property type="project" value="InterPro"/>
</dbReference>
<dbReference type="InterPro" id="IPR036890">
    <property type="entry name" value="HATPase_C_sf"/>
</dbReference>
<dbReference type="GO" id="GO:0032300">
    <property type="term" value="C:mismatch repair complex"/>
    <property type="evidence" value="ECO:0007669"/>
    <property type="project" value="InterPro"/>
</dbReference>
<dbReference type="KEGG" id="aplc:110988541"/>
<dbReference type="Pfam" id="PF13589">
    <property type="entry name" value="HATPase_c_3"/>
    <property type="match status" value="1"/>
</dbReference>
<evidence type="ECO:0000256" key="2">
    <source>
        <dbReference type="ARBA" id="ARBA00022763"/>
    </source>
</evidence>
<dbReference type="Gene3D" id="3.30.1370.100">
    <property type="entry name" value="MutL, C-terminal domain, regulatory subdomain"/>
    <property type="match status" value="1"/>
</dbReference>
<dbReference type="PANTHER" id="PTHR10073">
    <property type="entry name" value="DNA MISMATCH REPAIR PROTEIN MLH, PMS, MUTL"/>
    <property type="match status" value="1"/>
</dbReference>
<feature type="region of interest" description="Disordered" evidence="3">
    <location>
        <begin position="1103"/>
        <end position="1123"/>
    </location>
</feature>
<dbReference type="CDD" id="cd03486">
    <property type="entry name" value="MutL_Trans_MLH3"/>
    <property type="match status" value="1"/>
</dbReference>
<feature type="compositionally biased region" description="Basic and acidic residues" evidence="3">
    <location>
        <begin position="1361"/>
        <end position="1376"/>
    </location>
</feature>
<dbReference type="GO" id="GO:0016887">
    <property type="term" value="F:ATP hydrolysis activity"/>
    <property type="evidence" value="ECO:0007669"/>
    <property type="project" value="InterPro"/>
</dbReference>
<dbReference type="InterPro" id="IPR020568">
    <property type="entry name" value="Ribosomal_Su5_D2-typ_SF"/>
</dbReference>
<evidence type="ECO:0000256" key="1">
    <source>
        <dbReference type="ARBA" id="ARBA00006082"/>
    </source>
</evidence>
<dbReference type="GeneID" id="110988541"/>